<evidence type="ECO:0000313" key="3">
    <source>
        <dbReference type="Proteomes" id="UP001596915"/>
    </source>
</evidence>
<accession>A0ABW2X6U6</accession>
<proteinExistence type="predicted"/>
<reference evidence="3" key="1">
    <citation type="journal article" date="2019" name="Int. J. Syst. Evol. Microbiol.">
        <title>The Global Catalogue of Microorganisms (GCM) 10K type strain sequencing project: providing services to taxonomists for standard genome sequencing and annotation.</title>
        <authorList>
            <consortium name="The Broad Institute Genomics Platform"/>
            <consortium name="The Broad Institute Genome Sequencing Center for Infectious Disease"/>
            <person name="Wu L."/>
            <person name="Ma J."/>
        </authorList>
    </citation>
    <scope>NUCLEOTIDE SEQUENCE [LARGE SCALE GENOMIC DNA]</scope>
    <source>
        <strain evidence="3">JCM 12607</strain>
    </source>
</reference>
<dbReference type="Proteomes" id="UP001596915">
    <property type="component" value="Unassembled WGS sequence"/>
</dbReference>
<evidence type="ECO:0000256" key="1">
    <source>
        <dbReference type="SAM" id="MobiDB-lite"/>
    </source>
</evidence>
<gene>
    <name evidence="2" type="ORF">ACFQ2K_49900</name>
</gene>
<sequence length="89" mass="9499">MPPLSAWVRWAPQPGSRTGAGARVSVAGARMMRQLVRDAVTTWTRVTTAWRPTPLRTHAPTLLCGDPTTSPRTPHAVMKGSGGTLSGHD</sequence>
<keyword evidence="3" id="KW-1185">Reference proteome</keyword>
<comment type="caution">
    <text evidence="2">The sequence shown here is derived from an EMBL/GenBank/DDBJ whole genome shotgun (WGS) entry which is preliminary data.</text>
</comment>
<name>A0ABW2X6U6_9ACTN</name>
<protein>
    <submittedName>
        <fullName evidence="2">Uncharacterized protein</fullName>
    </submittedName>
</protein>
<dbReference type="EMBL" id="JBHTGL010000008">
    <property type="protein sequence ID" value="MFD0629537.1"/>
    <property type="molecule type" value="Genomic_DNA"/>
</dbReference>
<feature type="region of interest" description="Disordered" evidence="1">
    <location>
        <begin position="56"/>
        <end position="89"/>
    </location>
</feature>
<evidence type="ECO:0000313" key="2">
    <source>
        <dbReference type="EMBL" id="MFD0629537.1"/>
    </source>
</evidence>
<feature type="region of interest" description="Disordered" evidence="1">
    <location>
        <begin position="1"/>
        <end position="22"/>
    </location>
</feature>
<organism evidence="2 3">
    <name type="scientific">Streptomyces sanglieri</name>
    <dbReference type="NCBI Taxonomy" id="193460"/>
    <lineage>
        <taxon>Bacteria</taxon>
        <taxon>Bacillati</taxon>
        <taxon>Actinomycetota</taxon>
        <taxon>Actinomycetes</taxon>
        <taxon>Kitasatosporales</taxon>
        <taxon>Streptomycetaceae</taxon>
        <taxon>Streptomyces</taxon>
    </lineage>
</organism>
<feature type="compositionally biased region" description="Gly residues" evidence="1">
    <location>
        <begin position="80"/>
        <end position="89"/>
    </location>
</feature>